<evidence type="ECO:0000256" key="1">
    <source>
        <dbReference type="ARBA" id="ARBA00004123"/>
    </source>
</evidence>
<dbReference type="GO" id="GO:0005634">
    <property type="term" value="C:nucleus"/>
    <property type="evidence" value="ECO:0007669"/>
    <property type="project" value="UniProtKB-SubCell"/>
</dbReference>
<dbReference type="InterPro" id="IPR013087">
    <property type="entry name" value="Znf_C2H2_type"/>
</dbReference>
<evidence type="ECO:0000313" key="8">
    <source>
        <dbReference type="Proteomes" id="UP001174136"/>
    </source>
</evidence>
<feature type="region of interest" description="Disordered" evidence="4">
    <location>
        <begin position="209"/>
        <end position="273"/>
    </location>
</feature>
<dbReference type="PANTHER" id="PTHR16516:SF5">
    <property type="entry name" value="ZINC FINGER PROTEIN 488"/>
    <property type="match status" value="1"/>
</dbReference>
<dbReference type="InterPro" id="IPR001214">
    <property type="entry name" value="SET_dom"/>
</dbReference>
<dbReference type="GO" id="GO:0014003">
    <property type="term" value="P:oligodendrocyte development"/>
    <property type="evidence" value="ECO:0007669"/>
    <property type="project" value="TreeGrafter"/>
</dbReference>
<feature type="compositionally biased region" description="Polar residues" evidence="4">
    <location>
        <begin position="248"/>
        <end position="263"/>
    </location>
</feature>
<dbReference type="EMBL" id="JAOPHQ010005415">
    <property type="protein sequence ID" value="KAK0135609.1"/>
    <property type="molecule type" value="Genomic_DNA"/>
</dbReference>
<organism evidence="7 8">
    <name type="scientific">Merluccius polli</name>
    <name type="common">Benguela hake</name>
    <name type="synonym">Merluccius cadenati</name>
    <dbReference type="NCBI Taxonomy" id="89951"/>
    <lineage>
        <taxon>Eukaryota</taxon>
        <taxon>Metazoa</taxon>
        <taxon>Chordata</taxon>
        <taxon>Craniata</taxon>
        <taxon>Vertebrata</taxon>
        <taxon>Euteleostomi</taxon>
        <taxon>Actinopterygii</taxon>
        <taxon>Neopterygii</taxon>
        <taxon>Teleostei</taxon>
        <taxon>Neoteleostei</taxon>
        <taxon>Acanthomorphata</taxon>
        <taxon>Zeiogadaria</taxon>
        <taxon>Gadariae</taxon>
        <taxon>Gadiformes</taxon>
        <taxon>Gadoidei</taxon>
        <taxon>Merlucciidae</taxon>
        <taxon>Merluccius</taxon>
    </lineage>
</organism>
<name>A0AA47M8M0_MERPO</name>
<evidence type="ECO:0000256" key="3">
    <source>
        <dbReference type="PROSITE-ProRule" id="PRU00042"/>
    </source>
</evidence>
<comment type="subcellular location">
    <subcellularLocation>
        <location evidence="1">Nucleus</location>
    </subcellularLocation>
</comment>
<feature type="compositionally biased region" description="Basic and acidic residues" evidence="4">
    <location>
        <begin position="289"/>
        <end position="303"/>
    </location>
</feature>
<evidence type="ECO:0000256" key="4">
    <source>
        <dbReference type="SAM" id="MobiDB-lite"/>
    </source>
</evidence>
<dbReference type="PROSITE" id="PS00028">
    <property type="entry name" value="ZINC_FINGER_C2H2_1"/>
    <property type="match status" value="1"/>
</dbReference>
<dbReference type="PROSITE" id="PS50280">
    <property type="entry name" value="SET"/>
    <property type="match status" value="1"/>
</dbReference>
<dbReference type="GO" id="GO:0008270">
    <property type="term" value="F:zinc ion binding"/>
    <property type="evidence" value="ECO:0007669"/>
    <property type="project" value="UniProtKB-KW"/>
</dbReference>
<comment type="caution">
    <text evidence="7">The sequence shown here is derived from an EMBL/GenBank/DDBJ whole genome shotgun (WGS) entry which is preliminary data.</text>
</comment>
<evidence type="ECO:0000313" key="7">
    <source>
        <dbReference type="EMBL" id="KAK0135609.1"/>
    </source>
</evidence>
<feature type="compositionally biased region" description="Basic and acidic residues" evidence="4">
    <location>
        <begin position="209"/>
        <end position="221"/>
    </location>
</feature>
<evidence type="ECO:0000259" key="6">
    <source>
        <dbReference type="PROSITE" id="PS50280"/>
    </source>
</evidence>
<dbReference type="PANTHER" id="PTHR16516">
    <property type="entry name" value="AGAP007109-PA"/>
    <property type="match status" value="1"/>
</dbReference>
<feature type="domain" description="C2H2-type" evidence="5">
    <location>
        <begin position="448"/>
        <end position="475"/>
    </location>
</feature>
<sequence>MMDHAAFASRSFWANDNKFLPDVRHAADVHTSVVVTRLIPRGASFGPCLLHGSSYDAIAFIALKSCDRITKSYVFRIDPEVMLVLSWLRLVQAARSREEQNAEAYLKAGQLHVRATRDVGPEEELLVWYDQELSHLLGLTETAIKERHEELKCAKCNQVFKHEYPYLAHCRFLCAQLKGDAWSHDTCGQKDANKLMEIKRQRRVTDFHNIARDLEHKKPSTDEDAETSPNKRKCEESVYPKGRKSVLLETTNIANDHNITPSTRDYEQPSLDSPSLTLKLRADKLKAPHIDGRFTHDRDHTPEMDGGSGGGGGLGAAPLRSAFSALSPSGHGEQKSAFCKPSKRTYNEATLHPSIMAQAASSSSRLDGLSGAFTPVTVTGYTTTTPSLMAPSRSLVTGELPTHVAINNAFHYHGPEHWSRNMTSQLRTTSSLAVLPPTFTSFAVSVQNWCAKCNLSFRMTSDLVFHMRSHHKKEFAAESQVRRRREEKLTCPICHERQQLRMERFSPLFLAKVLLMVPMSNTHSWLALRMVDTAIGAGLHRHVGVDFEHWAPGLILVEDSQGAHLLGDTAGLWDPRDDPHRPHYALDGGVVGGPRHLRGKEVQTCYIR</sequence>
<dbReference type="Proteomes" id="UP001174136">
    <property type="component" value="Unassembled WGS sequence"/>
</dbReference>
<evidence type="ECO:0000256" key="2">
    <source>
        <dbReference type="ARBA" id="ARBA00023242"/>
    </source>
</evidence>
<keyword evidence="3" id="KW-0479">Metal-binding</keyword>
<keyword evidence="3" id="KW-0863">Zinc-finger</keyword>
<feature type="domain" description="SET" evidence="6">
    <location>
        <begin position="21"/>
        <end position="130"/>
    </location>
</feature>
<gene>
    <name evidence="7" type="primary">Prdm8</name>
    <name evidence="7" type="ORF">N1851_028515</name>
</gene>
<dbReference type="PROSITE" id="PS50157">
    <property type="entry name" value="ZINC_FINGER_C2H2_2"/>
    <property type="match status" value="1"/>
</dbReference>
<keyword evidence="3" id="KW-0862">Zinc</keyword>
<evidence type="ECO:0000259" key="5">
    <source>
        <dbReference type="PROSITE" id="PS50157"/>
    </source>
</evidence>
<dbReference type="Gene3D" id="2.170.270.10">
    <property type="entry name" value="SET domain"/>
    <property type="match status" value="1"/>
</dbReference>
<accession>A0AA47M8M0</accession>
<proteinExistence type="predicted"/>
<keyword evidence="8" id="KW-1185">Reference proteome</keyword>
<dbReference type="InterPro" id="IPR052296">
    <property type="entry name" value="TR-Histone_Methyltrans"/>
</dbReference>
<dbReference type="GO" id="GO:0006355">
    <property type="term" value="P:regulation of DNA-templated transcription"/>
    <property type="evidence" value="ECO:0007669"/>
    <property type="project" value="TreeGrafter"/>
</dbReference>
<reference evidence="7" key="1">
    <citation type="journal article" date="2023" name="Front. Mar. Sci.">
        <title>A new Merluccius polli reference genome to investigate the effects of global change in West African waters.</title>
        <authorList>
            <person name="Mateo J.L."/>
            <person name="Blanco-Fernandez C."/>
            <person name="Garcia-Vazquez E."/>
            <person name="Machado-Schiaffino G."/>
        </authorList>
    </citation>
    <scope>NUCLEOTIDE SEQUENCE</scope>
    <source>
        <strain evidence="7">C29</strain>
        <tissue evidence="7">Fin</tissue>
    </source>
</reference>
<protein>
    <submittedName>
        <fullName evidence="7">PR domain zinc finger protein 8</fullName>
    </submittedName>
</protein>
<feature type="compositionally biased region" description="Gly residues" evidence="4">
    <location>
        <begin position="306"/>
        <end position="315"/>
    </location>
</feature>
<feature type="region of interest" description="Disordered" evidence="4">
    <location>
        <begin position="289"/>
        <end position="339"/>
    </location>
</feature>
<dbReference type="InterPro" id="IPR046341">
    <property type="entry name" value="SET_dom_sf"/>
</dbReference>
<keyword evidence="2" id="KW-0539">Nucleus</keyword>
<dbReference type="AlphaFoldDB" id="A0AA47M8M0"/>
<dbReference type="Pfam" id="PF21549">
    <property type="entry name" value="PRDM2_PR"/>
    <property type="match status" value="1"/>
</dbReference>